<keyword evidence="13" id="KW-1185">Reference proteome</keyword>
<keyword evidence="6" id="KW-0747">Spliceosome</keyword>
<feature type="region of interest" description="Disordered" evidence="11">
    <location>
        <begin position="220"/>
        <end position="256"/>
    </location>
</feature>
<evidence type="ECO:0000256" key="2">
    <source>
        <dbReference type="ARBA" id="ARBA00004496"/>
    </source>
</evidence>
<evidence type="ECO:0000256" key="7">
    <source>
        <dbReference type="ARBA" id="ARBA00023187"/>
    </source>
</evidence>
<accession>A0A4S2KSR1</accession>
<feature type="compositionally biased region" description="Acidic residues" evidence="11">
    <location>
        <begin position="144"/>
        <end position="156"/>
    </location>
</feature>
<evidence type="ECO:0000256" key="8">
    <source>
        <dbReference type="ARBA" id="ARBA00023242"/>
    </source>
</evidence>
<evidence type="ECO:0000313" key="12">
    <source>
        <dbReference type="EMBL" id="TGZ52965.1"/>
    </source>
</evidence>
<dbReference type="EMBL" id="QBLH01001127">
    <property type="protein sequence ID" value="TGZ52965.1"/>
    <property type="molecule type" value="Genomic_DNA"/>
</dbReference>
<evidence type="ECO:0000256" key="11">
    <source>
        <dbReference type="SAM" id="MobiDB-lite"/>
    </source>
</evidence>
<name>A0A4S2KSR1_9HYME</name>
<feature type="region of interest" description="Disordered" evidence="11">
    <location>
        <begin position="35"/>
        <end position="102"/>
    </location>
</feature>
<organism evidence="12 13">
    <name type="scientific">Temnothorax longispinosus</name>
    <dbReference type="NCBI Taxonomy" id="300112"/>
    <lineage>
        <taxon>Eukaryota</taxon>
        <taxon>Metazoa</taxon>
        <taxon>Ecdysozoa</taxon>
        <taxon>Arthropoda</taxon>
        <taxon>Hexapoda</taxon>
        <taxon>Insecta</taxon>
        <taxon>Pterygota</taxon>
        <taxon>Neoptera</taxon>
        <taxon>Endopterygota</taxon>
        <taxon>Hymenoptera</taxon>
        <taxon>Apocrita</taxon>
        <taxon>Aculeata</taxon>
        <taxon>Formicoidea</taxon>
        <taxon>Formicidae</taxon>
        <taxon>Myrmicinae</taxon>
        <taxon>Temnothorax</taxon>
    </lineage>
</organism>
<dbReference type="AlphaFoldDB" id="A0A4S2KSR1"/>
<protein>
    <recommendedName>
        <fullName evidence="9">U5 small nuclear ribonucleoprotein TSSC4</fullName>
    </recommendedName>
</protein>
<keyword evidence="8" id="KW-0539">Nucleus</keyword>
<evidence type="ECO:0000256" key="6">
    <source>
        <dbReference type="ARBA" id="ARBA00022728"/>
    </source>
</evidence>
<sequence length="256" mass="29909">MKMHTSANFILRGGDAAFANRQRLLFDQLSVAESKCNKHDNSEANEEAEMVVEREKRPAPSDDRRQKRETKRFRGRESIFKRPEGPAPRANFRNIPDHHRNPHKWVRYSLDDVSSEDMTERSNTQAAMSFLRELKARKRKEDIDEREDDEQMDVEPCESSARGSTETRFKSKKRASSQIAFRKPQTKETTDDTGATIAEPDERPVFRSSKIILPEYVIGERPKRTTRKQNRPVVKVDRSKELRLDHLQEPDEEEDD</sequence>
<evidence type="ECO:0000313" key="13">
    <source>
        <dbReference type="Proteomes" id="UP000310200"/>
    </source>
</evidence>
<keyword evidence="7" id="KW-0508">mRNA splicing</keyword>
<feature type="region of interest" description="Disordered" evidence="11">
    <location>
        <begin position="139"/>
        <end position="206"/>
    </location>
</feature>
<feature type="compositionally biased region" description="Basic and acidic residues" evidence="11">
    <location>
        <begin position="75"/>
        <end position="84"/>
    </location>
</feature>
<dbReference type="Pfam" id="PF15264">
    <property type="entry name" value="TSSC4"/>
    <property type="match status" value="1"/>
</dbReference>
<dbReference type="GO" id="GO:0005737">
    <property type="term" value="C:cytoplasm"/>
    <property type="evidence" value="ECO:0007669"/>
    <property type="project" value="UniProtKB-SubCell"/>
</dbReference>
<comment type="caution">
    <text evidence="12">The sequence shown here is derived from an EMBL/GenBank/DDBJ whole genome shotgun (WGS) entry which is preliminary data.</text>
</comment>
<dbReference type="PANTHER" id="PTHR13445:SF3">
    <property type="entry name" value="U5 SMALL NUCLEAR RIBONUCLEOPROTEIN TSSC4"/>
    <property type="match status" value="1"/>
</dbReference>
<keyword evidence="5" id="KW-0507">mRNA processing</keyword>
<comment type="similarity">
    <text evidence="3">Belongs to the TSSC4 family.</text>
</comment>
<dbReference type="PANTHER" id="PTHR13445">
    <property type="entry name" value="TUMOR SUPPRESSING SUBTRANSFERABLE CANDIDATE 4 TSSC4"/>
    <property type="match status" value="1"/>
</dbReference>
<evidence type="ECO:0000256" key="4">
    <source>
        <dbReference type="ARBA" id="ARBA00022490"/>
    </source>
</evidence>
<dbReference type="InterPro" id="IPR029338">
    <property type="entry name" value="TSSC4"/>
</dbReference>
<comment type="function">
    <text evidence="10">Protein associated with the U5 snRNP, during its maturation and its post-splicing recycling and which is required for spliceosomal tri-snRNP complex assembly in the nucleus. Has a molecular sequestering activity and transiently hinders SNRNP200 binding sites for constitutive splicing factors that intervene later during the assembly of the spliceosome and splicing. Together with its molecular sequestering activity, may also function as a molecular adapter and placeholder, coordinating the assembly of the U5 snRNP and its association with the U4/U6 di-snRNP.</text>
</comment>
<evidence type="ECO:0000256" key="3">
    <source>
        <dbReference type="ARBA" id="ARBA00010362"/>
    </source>
</evidence>
<evidence type="ECO:0000256" key="10">
    <source>
        <dbReference type="ARBA" id="ARBA00045970"/>
    </source>
</evidence>
<feature type="compositionally biased region" description="Basic and acidic residues" evidence="11">
    <location>
        <begin position="51"/>
        <end position="66"/>
    </location>
</feature>
<dbReference type="STRING" id="300112.A0A4S2KSR1"/>
<reference evidence="12 13" key="1">
    <citation type="journal article" date="2019" name="Philos. Trans. R. Soc. Lond., B, Biol. Sci.">
        <title>Ant behaviour and brain gene expression of defending hosts depend on the ecological success of the intruding social parasite.</title>
        <authorList>
            <person name="Kaur R."/>
            <person name="Stoldt M."/>
            <person name="Jongepier E."/>
            <person name="Feldmeyer B."/>
            <person name="Menzel F."/>
            <person name="Bornberg-Bauer E."/>
            <person name="Foitzik S."/>
        </authorList>
    </citation>
    <scope>NUCLEOTIDE SEQUENCE [LARGE SCALE GENOMIC DNA]</scope>
    <source>
        <tissue evidence="12">Whole body</tissue>
    </source>
</reference>
<comment type="subcellular location">
    <subcellularLocation>
        <location evidence="2">Cytoplasm</location>
    </subcellularLocation>
    <subcellularLocation>
        <location evidence="1">Nucleus</location>
    </subcellularLocation>
</comment>
<dbReference type="GO" id="GO:0006397">
    <property type="term" value="P:mRNA processing"/>
    <property type="evidence" value="ECO:0007669"/>
    <property type="project" value="UniProtKB-KW"/>
</dbReference>
<evidence type="ECO:0000256" key="5">
    <source>
        <dbReference type="ARBA" id="ARBA00022664"/>
    </source>
</evidence>
<proteinExistence type="inferred from homology"/>
<feature type="compositionally biased region" description="Basic and acidic residues" evidence="11">
    <location>
        <begin position="234"/>
        <end position="249"/>
    </location>
</feature>
<evidence type="ECO:0000256" key="1">
    <source>
        <dbReference type="ARBA" id="ARBA00004123"/>
    </source>
</evidence>
<dbReference type="GO" id="GO:0008380">
    <property type="term" value="P:RNA splicing"/>
    <property type="evidence" value="ECO:0007669"/>
    <property type="project" value="UniProtKB-KW"/>
</dbReference>
<gene>
    <name evidence="12" type="ORF">DBV15_00530</name>
</gene>
<keyword evidence="4" id="KW-0963">Cytoplasm</keyword>
<evidence type="ECO:0000256" key="9">
    <source>
        <dbReference type="ARBA" id="ARBA00035304"/>
    </source>
</evidence>
<dbReference type="Proteomes" id="UP000310200">
    <property type="component" value="Unassembled WGS sequence"/>
</dbReference>
<dbReference type="GO" id="GO:0005681">
    <property type="term" value="C:spliceosomal complex"/>
    <property type="evidence" value="ECO:0007669"/>
    <property type="project" value="UniProtKB-KW"/>
</dbReference>